<keyword evidence="4" id="KW-1185">Reference proteome</keyword>
<proteinExistence type="inferred from homology"/>
<dbReference type="Gene3D" id="2.40.160.60">
    <property type="entry name" value="Outer membrane protein transport protein (OMPP1/FadL/TodX)"/>
    <property type="match status" value="1"/>
</dbReference>
<name>A0A1B1Y418_9FLAO</name>
<keyword evidence="2" id="KW-0732">Signal</keyword>
<accession>A0A1B1Y418</accession>
<dbReference type="NCBIfam" id="NF033711">
    <property type="entry name" value="T9SS_PorQ"/>
    <property type="match status" value="1"/>
</dbReference>
<organism evidence="3 4">
    <name type="scientific">Wenyingzhuangia fucanilytica</name>
    <dbReference type="NCBI Taxonomy" id="1790137"/>
    <lineage>
        <taxon>Bacteria</taxon>
        <taxon>Pseudomonadati</taxon>
        <taxon>Bacteroidota</taxon>
        <taxon>Flavobacteriia</taxon>
        <taxon>Flavobacteriales</taxon>
        <taxon>Flavobacteriaceae</taxon>
        <taxon>Wenyingzhuangia</taxon>
    </lineage>
</organism>
<evidence type="ECO:0008006" key="5">
    <source>
        <dbReference type="Google" id="ProtNLM"/>
    </source>
</evidence>
<dbReference type="Pfam" id="PF03687">
    <property type="entry name" value="UPF0164"/>
    <property type="match status" value="1"/>
</dbReference>
<gene>
    <name evidence="3" type="ORF">AXE80_04010</name>
</gene>
<dbReference type="EMBL" id="CP014224">
    <property type="protein sequence ID" value="ANW95493.1"/>
    <property type="molecule type" value="Genomic_DNA"/>
</dbReference>
<evidence type="ECO:0000256" key="1">
    <source>
        <dbReference type="ARBA" id="ARBA00005846"/>
    </source>
</evidence>
<dbReference type="AlphaFoldDB" id="A0A1B1Y418"/>
<evidence type="ECO:0000313" key="4">
    <source>
        <dbReference type="Proteomes" id="UP000092967"/>
    </source>
</evidence>
<feature type="signal peptide" evidence="2">
    <location>
        <begin position="1"/>
        <end position="18"/>
    </location>
</feature>
<dbReference type="STRING" id="1790137.AXE80_04010"/>
<sequence>MKYIIFLFSILLSSSLFAQTGGETLYSFLNVPTSAKQVALGGVTLTSRDDVSQTLWNPSSVNTLMENDISLNYIKYVSGINVGSLSYAKSINPLYGTAFLGIQYFDFGDMERTDASGPTVLGVFSARDISFNLGYGYTFESVSFGASLKYISSKIDTYTSSALLYDIGITYLHPTKPFVMSLVLRNSGKQLTAFIDNKENIRSNAIFAVEYRLEHVPIKVYGAIDELNNWNISESNPSRSTTDLEGNVTPEKVSDINNALRHLSIGAELWPEKMINVRVGYNHRKSQEYQLNEVRTGAGLSYGFGINTKYLRFDYAYAKFQEGAKYSTFGLTVHL</sequence>
<comment type="similarity">
    <text evidence="1">Belongs to the UPF0164 family.</text>
</comment>
<evidence type="ECO:0000256" key="2">
    <source>
        <dbReference type="SAM" id="SignalP"/>
    </source>
</evidence>
<dbReference type="NCBIfam" id="NF033709">
    <property type="entry name" value="PorV_fam"/>
    <property type="match status" value="1"/>
</dbReference>
<reference evidence="3 4" key="1">
    <citation type="submission" date="2016-02" db="EMBL/GenBank/DDBJ databases">
        <authorList>
            <person name="Wen L."/>
            <person name="He K."/>
            <person name="Yang H."/>
        </authorList>
    </citation>
    <scope>NUCLEOTIDE SEQUENCE [LARGE SCALE GENOMIC DNA]</scope>
    <source>
        <strain evidence="3 4">CZ1127</strain>
    </source>
</reference>
<dbReference type="Proteomes" id="UP000092967">
    <property type="component" value="Chromosome"/>
</dbReference>
<dbReference type="InterPro" id="IPR005362">
    <property type="entry name" value="UPF0164"/>
</dbReference>
<protein>
    <recommendedName>
        <fullName evidence="5">Penicillin-binding protein</fullName>
    </recommendedName>
</protein>
<evidence type="ECO:0000313" key="3">
    <source>
        <dbReference type="EMBL" id="ANW95493.1"/>
    </source>
</evidence>
<dbReference type="KEGG" id="wfu:AXE80_04010"/>
<feature type="chain" id="PRO_5008532408" description="Penicillin-binding protein" evidence="2">
    <location>
        <begin position="19"/>
        <end position="335"/>
    </location>
</feature>
<dbReference type="OrthoDB" id="9809953at2"/>
<dbReference type="RefSeq" id="WP_068824676.1">
    <property type="nucleotide sequence ID" value="NZ_CP014224.1"/>
</dbReference>